<evidence type="ECO:0000313" key="3">
    <source>
        <dbReference type="EMBL" id="MDA0137472.1"/>
    </source>
</evidence>
<dbReference type="InterPro" id="IPR032465">
    <property type="entry name" value="ACMSD"/>
</dbReference>
<dbReference type="EMBL" id="JAPCID010000009">
    <property type="protein sequence ID" value="MDA0137472.1"/>
    <property type="molecule type" value="Genomic_DNA"/>
</dbReference>
<reference evidence="3" key="1">
    <citation type="submission" date="2022-10" db="EMBL/GenBank/DDBJ databases">
        <title>The WGS of Solirubrobacter sp. CPCC 204708.</title>
        <authorList>
            <person name="Jiang Z."/>
        </authorList>
    </citation>
    <scope>NUCLEOTIDE SEQUENCE</scope>
    <source>
        <strain evidence="3">CPCC 204708</strain>
    </source>
</reference>
<gene>
    <name evidence="3" type="ORF">OJ962_08200</name>
</gene>
<dbReference type="InterPro" id="IPR032466">
    <property type="entry name" value="Metal_Hydrolase"/>
</dbReference>
<dbReference type="SUPFAM" id="SSF51556">
    <property type="entry name" value="Metallo-dependent hydrolases"/>
    <property type="match status" value="1"/>
</dbReference>
<evidence type="ECO:0000313" key="4">
    <source>
        <dbReference type="Proteomes" id="UP001147700"/>
    </source>
</evidence>
<dbReference type="PANTHER" id="PTHR21240">
    <property type="entry name" value="2-AMINO-3-CARBOXYLMUCONATE-6-SEMIALDEHYDE DECARBOXYLASE"/>
    <property type="match status" value="1"/>
</dbReference>
<comment type="caution">
    <text evidence="3">The sequence shown here is derived from an EMBL/GenBank/DDBJ whole genome shotgun (WGS) entry which is preliminary data.</text>
</comment>
<keyword evidence="4" id="KW-1185">Reference proteome</keyword>
<dbReference type="Pfam" id="PF04909">
    <property type="entry name" value="Amidohydro_2"/>
    <property type="match status" value="1"/>
</dbReference>
<keyword evidence="1" id="KW-0456">Lyase</keyword>
<sequence length="362" mass="41233">MTTALLENTSRDAVWDGAVIDVDVHANVPSLQALYPYMDQLWIDWCEERGWKGPSGAAAHYPPKSNRACRPEWRPAEEAAASRVELLREHVLDPWKPDYAVLNCYYGIDSLRHPDWASALARAVNDWVRSEWLDRDPRLVASLVVPARDPVAMVEEIRRVGSHPQFVQVLLPARNDQLWGQRVFHPVFAAMVEHDLVAGLHYGGTTEGAPSTTGYGSWFVEEYAAEWQAFAPQVTSIISEGVLQLHPELRVSVLEGGFLWVPSWGWRMNKEWKGLRREVPWLDRAPLDLIREHFRFSVAPTDAGPPELLAKAVEWLRSDDILMFATDYPHMHDDDITALLAAVPESMRPKLMAETARDWYRL</sequence>
<proteinExistence type="predicted"/>
<dbReference type="RefSeq" id="WP_202955799.1">
    <property type="nucleotide sequence ID" value="NZ_JAPCID010000009.1"/>
</dbReference>
<dbReference type="PANTHER" id="PTHR21240:SF28">
    <property type="entry name" value="ISO-OROTATE DECARBOXYLASE (EUROFUNG)"/>
    <property type="match status" value="1"/>
</dbReference>
<dbReference type="Gene3D" id="3.20.20.140">
    <property type="entry name" value="Metal-dependent hydrolases"/>
    <property type="match status" value="1"/>
</dbReference>
<organism evidence="3 4">
    <name type="scientific">Solirubrobacter deserti</name>
    <dbReference type="NCBI Taxonomy" id="2282478"/>
    <lineage>
        <taxon>Bacteria</taxon>
        <taxon>Bacillati</taxon>
        <taxon>Actinomycetota</taxon>
        <taxon>Thermoleophilia</taxon>
        <taxon>Solirubrobacterales</taxon>
        <taxon>Solirubrobacteraceae</taxon>
        <taxon>Solirubrobacter</taxon>
    </lineage>
</organism>
<evidence type="ECO:0000259" key="2">
    <source>
        <dbReference type="Pfam" id="PF04909"/>
    </source>
</evidence>
<evidence type="ECO:0000256" key="1">
    <source>
        <dbReference type="ARBA" id="ARBA00023239"/>
    </source>
</evidence>
<protein>
    <submittedName>
        <fullName evidence="3">Amidohydrolase</fullName>
    </submittedName>
</protein>
<dbReference type="InterPro" id="IPR006680">
    <property type="entry name" value="Amidohydro-rel"/>
</dbReference>
<dbReference type="Proteomes" id="UP001147700">
    <property type="component" value="Unassembled WGS sequence"/>
</dbReference>
<name>A0ABT4RG03_9ACTN</name>
<feature type="domain" description="Amidohydrolase-related" evidence="2">
    <location>
        <begin position="22"/>
        <end position="362"/>
    </location>
</feature>
<accession>A0ABT4RG03</accession>